<dbReference type="SUPFAM" id="SSF50998">
    <property type="entry name" value="Quinoprotein alcohol dehydrogenase-like"/>
    <property type="match status" value="1"/>
</dbReference>
<keyword evidence="1" id="KW-0732">Signal</keyword>
<accession>A0A1H4LD26</accession>
<organism evidence="2 3">
    <name type="scientific">Maribacter dokdonensis</name>
    <dbReference type="NCBI Taxonomy" id="320912"/>
    <lineage>
        <taxon>Bacteria</taxon>
        <taxon>Pseudomonadati</taxon>
        <taxon>Bacteroidota</taxon>
        <taxon>Flavobacteriia</taxon>
        <taxon>Flavobacteriales</taxon>
        <taxon>Flavobacteriaceae</taxon>
        <taxon>Maribacter</taxon>
    </lineage>
</organism>
<gene>
    <name evidence="2" type="ORF">SAMN05192540_1269</name>
</gene>
<dbReference type="Proteomes" id="UP000183038">
    <property type="component" value="Unassembled WGS sequence"/>
</dbReference>
<name>A0A1H4LD26_9FLAO</name>
<proteinExistence type="predicted"/>
<evidence type="ECO:0000313" key="3">
    <source>
        <dbReference type="Proteomes" id="UP000183038"/>
    </source>
</evidence>
<dbReference type="PANTHER" id="PTHR42754:SF1">
    <property type="entry name" value="LIPOPROTEIN"/>
    <property type="match status" value="1"/>
</dbReference>
<dbReference type="EMBL" id="FNTB01000001">
    <property type="protein sequence ID" value="SEB68614.1"/>
    <property type="molecule type" value="Genomic_DNA"/>
</dbReference>
<evidence type="ECO:0008006" key="4">
    <source>
        <dbReference type="Google" id="ProtNLM"/>
    </source>
</evidence>
<evidence type="ECO:0000256" key="1">
    <source>
        <dbReference type="SAM" id="SignalP"/>
    </source>
</evidence>
<protein>
    <recommendedName>
        <fullName evidence="4">Bulb-type lectin domain-containing protein</fullName>
    </recommendedName>
</protein>
<feature type="signal peptide" evidence="1">
    <location>
        <begin position="1"/>
        <end position="18"/>
    </location>
</feature>
<dbReference type="InterPro" id="IPR011047">
    <property type="entry name" value="Quinoprotein_ADH-like_sf"/>
</dbReference>
<dbReference type="PANTHER" id="PTHR42754">
    <property type="entry name" value="ENDOGLUCANASE"/>
    <property type="match status" value="1"/>
</dbReference>
<dbReference type="PROSITE" id="PS51257">
    <property type="entry name" value="PROKAR_LIPOPROTEIN"/>
    <property type="match status" value="1"/>
</dbReference>
<evidence type="ECO:0000313" key="2">
    <source>
        <dbReference type="EMBL" id="SEB68614.1"/>
    </source>
</evidence>
<sequence>MIRRILLFLVLCVVFSCAKEDAEVAFNGLESEFVGELVWVKNFGGSGNESAQAIIGTNDGGFAVLGYTGSIDGDIAAKFEEENDYWFLKFDANGVLQWNKTYGGSMDDIGQSLVQTTDGGYALTGYAMSSDGDATNNQGFHDNWILKLNAQGVLEWESSYGFSGHDHSYDILEASQGGYFFTGFLDITSARADGNTEKGNGLTSHGVGEFWGTKIDENGSIQWRGYFGGTNNDRAHSVVQSNDGGFVMAGFTESDDYDVSSTNGSYEFWVVKVDAFGNLLWEHSFGGDGIEVAYDIAKTLDDGYVVVGNTFSNNGDVLVNHGGSDVWMIKIDAEGNLVWEHTYGGSEFDLAQAVVQSKDGGFYITGNSKSDDKDNSLNYGENDIWLLKTNSVGELVWEKSYGGSGLDFAYDLIENEDGSVMVVGETASTDFNTLTSKGNTDLVLLKIK</sequence>
<feature type="chain" id="PRO_5010332743" description="Bulb-type lectin domain-containing protein" evidence="1">
    <location>
        <begin position="19"/>
        <end position="448"/>
    </location>
</feature>
<reference evidence="2 3" key="1">
    <citation type="submission" date="2016-10" db="EMBL/GenBank/DDBJ databases">
        <authorList>
            <person name="de Groot N.N."/>
        </authorList>
    </citation>
    <scope>NUCLEOTIDE SEQUENCE [LARGE SCALE GENOMIC DNA]</scope>
    <source>
        <strain evidence="2 3">MAR_2009_71</strain>
    </source>
</reference>
<dbReference type="RefSeq" id="WP_074671003.1">
    <property type="nucleotide sequence ID" value="NZ_FNTB01000001.1"/>
</dbReference>
<dbReference type="AlphaFoldDB" id="A0A1H4LD26"/>